<proteinExistence type="inferred from homology"/>
<evidence type="ECO:0000256" key="3">
    <source>
        <dbReference type="ARBA" id="ARBA00023065"/>
    </source>
</evidence>
<comment type="similarity">
    <text evidence="1">Belongs to the V-ATPase D subunit family.</text>
</comment>
<keyword evidence="5" id="KW-1185">Reference proteome</keyword>
<dbReference type="InterPro" id="IPR002699">
    <property type="entry name" value="V_ATPase_D"/>
</dbReference>
<name>A0ABW5FSZ0_9PSEU</name>
<evidence type="ECO:0000313" key="5">
    <source>
        <dbReference type="Proteomes" id="UP001597417"/>
    </source>
</evidence>
<gene>
    <name evidence="4" type="ORF">ACFSXZ_12355</name>
</gene>
<dbReference type="Pfam" id="PF01813">
    <property type="entry name" value="ATP-synt_D"/>
    <property type="match status" value="1"/>
</dbReference>
<dbReference type="Gene3D" id="1.10.287.3240">
    <property type="match status" value="1"/>
</dbReference>
<evidence type="ECO:0000256" key="1">
    <source>
        <dbReference type="ARBA" id="ARBA00005850"/>
    </source>
</evidence>
<evidence type="ECO:0000256" key="2">
    <source>
        <dbReference type="ARBA" id="ARBA00022448"/>
    </source>
</evidence>
<sequence length="125" mass="13231">MAPGPSALVLARQAYEEAARAAARHAAAGAALCAVTAEANATRRRVRALRHHWIPVLGEALAALATGTRRAGTRGSGAPEGRAGHTFLIRQNTRVILGNLFSFRVSSDYQVVELFLRFAVVMPGA</sequence>
<accession>A0ABW5FSZ0</accession>
<organism evidence="4 5">
    <name type="scientific">Amycolatopsis pigmentata</name>
    <dbReference type="NCBI Taxonomy" id="450801"/>
    <lineage>
        <taxon>Bacteria</taxon>
        <taxon>Bacillati</taxon>
        <taxon>Actinomycetota</taxon>
        <taxon>Actinomycetes</taxon>
        <taxon>Pseudonocardiales</taxon>
        <taxon>Pseudonocardiaceae</taxon>
        <taxon>Amycolatopsis</taxon>
    </lineage>
</organism>
<dbReference type="RefSeq" id="WP_378264520.1">
    <property type="nucleotide sequence ID" value="NZ_JBHUKR010000006.1"/>
</dbReference>
<evidence type="ECO:0000313" key="4">
    <source>
        <dbReference type="EMBL" id="MFD2417116.1"/>
    </source>
</evidence>
<protein>
    <submittedName>
        <fullName evidence="4">V-type ATP synthase subunit D</fullName>
    </submittedName>
</protein>
<keyword evidence="2" id="KW-0813">Transport</keyword>
<dbReference type="Proteomes" id="UP001597417">
    <property type="component" value="Unassembled WGS sequence"/>
</dbReference>
<dbReference type="EMBL" id="JBHUKR010000006">
    <property type="protein sequence ID" value="MFD2417116.1"/>
    <property type="molecule type" value="Genomic_DNA"/>
</dbReference>
<keyword evidence="3" id="KW-0406">Ion transport</keyword>
<comment type="caution">
    <text evidence="4">The sequence shown here is derived from an EMBL/GenBank/DDBJ whole genome shotgun (WGS) entry which is preliminary data.</text>
</comment>
<reference evidence="5" key="1">
    <citation type="journal article" date="2019" name="Int. J. Syst. Evol. Microbiol.">
        <title>The Global Catalogue of Microorganisms (GCM) 10K type strain sequencing project: providing services to taxonomists for standard genome sequencing and annotation.</title>
        <authorList>
            <consortium name="The Broad Institute Genomics Platform"/>
            <consortium name="The Broad Institute Genome Sequencing Center for Infectious Disease"/>
            <person name="Wu L."/>
            <person name="Ma J."/>
        </authorList>
    </citation>
    <scope>NUCLEOTIDE SEQUENCE [LARGE SCALE GENOMIC DNA]</scope>
    <source>
        <strain evidence="5">CGMCC 4.7645</strain>
    </source>
</reference>